<accession>F8NY42</accession>
<dbReference type="RefSeq" id="XP_007318823.1">
    <property type="nucleotide sequence ID" value="XM_007318761.1"/>
</dbReference>
<dbReference type="KEGG" id="sla:SERLADRAFT_468655"/>
<organism evidence="3">
    <name type="scientific">Serpula lacrymans var. lacrymans (strain S7.9)</name>
    <name type="common">Dry rot fungus</name>
    <dbReference type="NCBI Taxonomy" id="578457"/>
    <lineage>
        <taxon>Eukaryota</taxon>
        <taxon>Fungi</taxon>
        <taxon>Dikarya</taxon>
        <taxon>Basidiomycota</taxon>
        <taxon>Agaricomycotina</taxon>
        <taxon>Agaricomycetes</taxon>
        <taxon>Agaricomycetidae</taxon>
        <taxon>Boletales</taxon>
        <taxon>Coniophorineae</taxon>
        <taxon>Serpulaceae</taxon>
        <taxon>Serpula</taxon>
    </lineage>
</organism>
<name>F8NY42_SERL9</name>
<dbReference type="Proteomes" id="UP000008064">
    <property type="component" value="Unassembled WGS sequence"/>
</dbReference>
<evidence type="ECO:0000313" key="2">
    <source>
        <dbReference type="EMBL" id="EGO24804.1"/>
    </source>
</evidence>
<dbReference type="OrthoDB" id="3043660at2759"/>
<sequence length="150" mass="15892">MQLTLSSILLSIAAFSTAASVPITPTMCAEASRFGNPIYSPSTVAPGASMQIQTDFTCSFYFGIHPTYTDYYIEVPTNNSGYEPNILLARRQPNVTASSPIDKFTVTIPDATYTSGANYAVVLDVTYPINGTNGTPVYVVGGVEGGITIT</sequence>
<gene>
    <name evidence="2" type="ORF">SERLADRAFT_468655</name>
</gene>
<protein>
    <submittedName>
        <fullName evidence="2">Uncharacterized protein</fullName>
    </submittedName>
</protein>
<dbReference type="HOGENOM" id="CLU_148857_0_0_1"/>
<dbReference type="AlphaFoldDB" id="F8NY42"/>
<keyword evidence="1" id="KW-0732">Signal</keyword>
<evidence type="ECO:0000313" key="3">
    <source>
        <dbReference type="Proteomes" id="UP000008064"/>
    </source>
</evidence>
<reference evidence="3" key="1">
    <citation type="journal article" date="2011" name="Science">
        <title>The plant cell wall-decomposing machinery underlies the functional diversity of forest fungi.</title>
        <authorList>
            <person name="Eastwood D.C."/>
            <person name="Floudas D."/>
            <person name="Binder M."/>
            <person name="Majcherczyk A."/>
            <person name="Schneider P."/>
            <person name="Aerts A."/>
            <person name="Asiegbu F.O."/>
            <person name="Baker S.E."/>
            <person name="Barry K."/>
            <person name="Bendiksby M."/>
            <person name="Blumentritt M."/>
            <person name="Coutinho P.M."/>
            <person name="Cullen D."/>
            <person name="de Vries R.P."/>
            <person name="Gathman A."/>
            <person name="Goodell B."/>
            <person name="Henrissat B."/>
            <person name="Ihrmark K."/>
            <person name="Kauserud H."/>
            <person name="Kohler A."/>
            <person name="LaButti K."/>
            <person name="Lapidus A."/>
            <person name="Lavin J.L."/>
            <person name="Lee Y.-H."/>
            <person name="Lindquist E."/>
            <person name="Lilly W."/>
            <person name="Lucas S."/>
            <person name="Morin E."/>
            <person name="Murat C."/>
            <person name="Oguiza J.A."/>
            <person name="Park J."/>
            <person name="Pisabarro A.G."/>
            <person name="Riley R."/>
            <person name="Rosling A."/>
            <person name="Salamov A."/>
            <person name="Schmidt O."/>
            <person name="Schmutz J."/>
            <person name="Skrede I."/>
            <person name="Stenlid J."/>
            <person name="Wiebenga A."/>
            <person name="Xie X."/>
            <person name="Kuees U."/>
            <person name="Hibbett D.S."/>
            <person name="Hoffmeister D."/>
            <person name="Hoegberg N."/>
            <person name="Martin F."/>
            <person name="Grigoriev I.V."/>
            <person name="Watkinson S.C."/>
        </authorList>
    </citation>
    <scope>NUCLEOTIDE SEQUENCE [LARGE SCALE GENOMIC DNA]</scope>
    <source>
        <strain evidence="3">S7.9</strain>
    </source>
</reference>
<dbReference type="EMBL" id="GL945434">
    <property type="protein sequence ID" value="EGO24804.1"/>
    <property type="molecule type" value="Genomic_DNA"/>
</dbReference>
<proteinExistence type="predicted"/>
<feature type="chain" id="PRO_5003376476" evidence="1">
    <location>
        <begin position="19"/>
        <end position="150"/>
    </location>
</feature>
<feature type="signal peptide" evidence="1">
    <location>
        <begin position="1"/>
        <end position="18"/>
    </location>
</feature>
<evidence type="ECO:0000256" key="1">
    <source>
        <dbReference type="SAM" id="SignalP"/>
    </source>
</evidence>
<dbReference type="GeneID" id="18819447"/>